<keyword evidence="1" id="KW-0732">Signal</keyword>
<gene>
    <name evidence="2" type="ORF">HMI49_37175</name>
</gene>
<evidence type="ECO:0000313" key="2">
    <source>
        <dbReference type="EMBL" id="NOK38835.1"/>
    </source>
</evidence>
<protein>
    <submittedName>
        <fullName evidence="2">Uncharacterized protein</fullName>
    </submittedName>
</protein>
<feature type="signal peptide" evidence="1">
    <location>
        <begin position="1"/>
        <end position="36"/>
    </location>
</feature>
<organism evidence="2 3">
    <name type="scientific">Corallococcus exercitus</name>
    <dbReference type="NCBI Taxonomy" id="2316736"/>
    <lineage>
        <taxon>Bacteria</taxon>
        <taxon>Pseudomonadati</taxon>
        <taxon>Myxococcota</taxon>
        <taxon>Myxococcia</taxon>
        <taxon>Myxococcales</taxon>
        <taxon>Cystobacterineae</taxon>
        <taxon>Myxococcaceae</taxon>
        <taxon>Corallococcus</taxon>
    </lineage>
</organism>
<evidence type="ECO:0000313" key="3">
    <source>
        <dbReference type="Proteomes" id="UP000563426"/>
    </source>
</evidence>
<comment type="caution">
    <text evidence="2">The sequence shown here is derived from an EMBL/GenBank/DDBJ whole genome shotgun (WGS) entry which is preliminary data.</text>
</comment>
<dbReference type="AlphaFoldDB" id="A0A7Y4KT50"/>
<keyword evidence="3" id="KW-1185">Reference proteome</keyword>
<evidence type="ECO:0000256" key="1">
    <source>
        <dbReference type="SAM" id="SignalP"/>
    </source>
</evidence>
<proteinExistence type="predicted"/>
<dbReference type="Proteomes" id="UP000563426">
    <property type="component" value="Unassembled WGS sequence"/>
</dbReference>
<dbReference type="EMBL" id="JABFJV010000372">
    <property type="protein sequence ID" value="NOK38835.1"/>
    <property type="molecule type" value="Genomic_DNA"/>
</dbReference>
<name>A0A7Y4KT50_9BACT</name>
<sequence>MGEPARSMTTTRSARVPSGLLWTLALVGALAAPAAAASDALTPSAFHGTREAPAWLSLRLGGATAGNGKSQSKAEPEVGAPTWVRLNLSLTATWRRYCARPGVESCGEYDRLPEEDQLGDTSDFSSSHPYLGLSLEAEVLPLARNATSVLRGLGLKLGAQRAFSSSDVTLTGDGGQTPVREVSATDTAFTAQALYRFYFRFGTTRPQQGYVGARAGIQTRAFDVEASADNPLSGTHRVFPAVALDLSVPLFASVRLDASGGLLLSPKPGRSPDADGGRRALEVRDFGTSVSSFGWSAELGVTGDIWGPFGYDVAWRLAHFNDRFSGAGTLTGWEDGGAAEETYSSLHVGLIATY</sequence>
<feature type="chain" id="PRO_5030867590" evidence="1">
    <location>
        <begin position="37"/>
        <end position="354"/>
    </location>
</feature>
<accession>A0A7Y4KT50</accession>
<reference evidence="2 3" key="1">
    <citation type="submission" date="2020-05" db="EMBL/GenBank/DDBJ databases">
        <authorList>
            <person name="Whitworth D."/>
        </authorList>
    </citation>
    <scope>NUCLEOTIDE SEQUENCE [LARGE SCALE GENOMIC DNA]</scope>
    <source>
        <strain evidence="2 3">AB043B</strain>
    </source>
</reference>